<evidence type="ECO:0008006" key="3">
    <source>
        <dbReference type="Google" id="ProtNLM"/>
    </source>
</evidence>
<dbReference type="PROSITE" id="PS51257">
    <property type="entry name" value="PROKAR_LIPOPROTEIN"/>
    <property type="match status" value="1"/>
</dbReference>
<keyword evidence="2" id="KW-1185">Reference proteome</keyword>
<evidence type="ECO:0000313" key="2">
    <source>
        <dbReference type="Proteomes" id="UP000321479"/>
    </source>
</evidence>
<reference evidence="1 2" key="1">
    <citation type="journal article" date="2017" name="Curr. Microbiol.">
        <title>Mucilaginibacter ginsenosidivorans sp. nov., Isolated from Soil of Ginseng Field.</title>
        <authorList>
            <person name="Kim M.M."/>
            <person name="Siddiqi M.Z."/>
            <person name="Im W.T."/>
        </authorList>
    </citation>
    <scope>NUCLEOTIDE SEQUENCE [LARGE SCALE GENOMIC DNA]</scope>
    <source>
        <strain evidence="1 2">Gsoil 3017</strain>
    </source>
</reference>
<gene>
    <name evidence="1" type="ORF">FRZ54_16030</name>
</gene>
<sequence length="183" mass="20338">MKTSTLLSFTLVLFVACKKDKKIAPEIKSPVTTAIIAASTDTIPDKSGFKIKLYQDSTTYDETCIIFKRSSSPDYVFSEDAPHLDGFGHVSLANISQDGTDLSISCIPYVPGMNIGLDIHTKSSGLFFLKISGEYSMPVDKQIWLKDNYKKDSVDLRSETCSFEIDEADPNTFGKKRFVLIIK</sequence>
<dbReference type="EMBL" id="CP042436">
    <property type="protein sequence ID" value="QEC64020.1"/>
    <property type="molecule type" value="Genomic_DNA"/>
</dbReference>
<accession>A0A5B8UY40</accession>
<dbReference type="RefSeq" id="WP_147032593.1">
    <property type="nucleotide sequence ID" value="NZ_CP042436.1"/>
</dbReference>
<protein>
    <recommendedName>
        <fullName evidence="3">Lipoprotein</fullName>
    </recommendedName>
</protein>
<organism evidence="1 2">
    <name type="scientific">Mucilaginibacter ginsenosidivorans</name>
    <dbReference type="NCBI Taxonomy" id="398053"/>
    <lineage>
        <taxon>Bacteria</taxon>
        <taxon>Pseudomonadati</taxon>
        <taxon>Bacteroidota</taxon>
        <taxon>Sphingobacteriia</taxon>
        <taxon>Sphingobacteriales</taxon>
        <taxon>Sphingobacteriaceae</taxon>
        <taxon>Mucilaginibacter</taxon>
    </lineage>
</organism>
<dbReference type="Proteomes" id="UP000321479">
    <property type="component" value="Chromosome"/>
</dbReference>
<proteinExistence type="predicted"/>
<dbReference type="AlphaFoldDB" id="A0A5B8UY40"/>
<dbReference type="OrthoDB" id="101122at2"/>
<name>A0A5B8UY40_9SPHI</name>
<evidence type="ECO:0000313" key="1">
    <source>
        <dbReference type="EMBL" id="QEC64020.1"/>
    </source>
</evidence>
<dbReference type="KEGG" id="mgin:FRZ54_16030"/>